<evidence type="ECO:0000313" key="2">
    <source>
        <dbReference type="EMBL" id="KAG5509896.1"/>
    </source>
</evidence>
<comment type="caution">
    <text evidence="2">The sequence shown here is derived from an EMBL/GenBank/DDBJ whole genome shotgun (WGS) entry which is preliminary data.</text>
</comment>
<dbReference type="GeneID" id="94293555"/>
<evidence type="ECO:0000256" key="1">
    <source>
        <dbReference type="SAM" id="MobiDB-lite"/>
    </source>
</evidence>
<reference evidence="2 3" key="1">
    <citation type="submission" date="2021-02" db="EMBL/GenBank/DDBJ databases">
        <title>Porcisia hertigi Genome sequencing and assembly.</title>
        <authorList>
            <person name="Almutairi H."/>
            <person name="Gatherer D."/>
        </authorList>
    </citation>
    <scope>NUCLEOTIDE SEQUENCE [LARGE SCALE GENOMIC DNA]</scope>
    <source>
        <strain evidence="2 3">C119</strain>
    </source>
</reference>
<dbReference type="OrthoDB" id="265970at2759"/>
<protein>
    <submittedName>
        <fullName evidence="2">Uncharacterized protein</fullName>
    </submittedName>
</protein>
<evidence type="ECO:0000313" key="3">
    <source>
        <dbReference type="Proteomes" id="UP000674318"/>
    </source>
</evidence>
<sequence length="219" mass="24150">MSGDVPTEAMPIKTEVSEDPASSMKYDSAPHSDTVALIADDERDRDAIEISDIDLNESFPMEPGGHDMLVGTASVLTSGEEMPPCLSAPYMDALLNTDPRIAFDALHIGVLRAIEAREMMSRSRHDYYSWDVPATDFVEHPLKGEVPFFTVPSMHPAVRSREPIERDVNTVHELLSHPTREALNAAIGADILEHLRFNRNTNVSERRRSKRASAAGGKG</sequence>
<dbReference type="Proteomes" id="UP000674318">
    <property type="component" value="Unassembled WGS sequence"/>
</dbReference>
<accession>A0A836IEI8</accession>
<dbReference type="AlphaFoldDB" id="A0A836IEI8"/>
<organism evidence="2 3">
    <name type="scientific">Porcisia hertigi</name>
    <dbReference type="NCBI Taxonomy" id="2761500"/>
    <lineage>
        <taxon>Eukaryota</taxon>
        <taxon>Discoba</taxon>
        <taxon>Euglenozoa</taxon>
        <taxon>Kinetoplastea</taxon>
        <taxon>Metakinetoplastina</taxon>
        <taxon>Trypanosomatida</taxon>
        <taxon>Trypanosomatidae</taxon>
        <taxon>Leishmaniinae</taxon>
        <taxon>Porcisia</taxon>
    </lineage>
</organism>
<dbReference type="EMBL" id="JAFJZO010000012">
    <property type="protein sequence ID" value="KAG5509896.1"/>
    <property type="molecule type" value="Genomic_DNA"/>
</dbReference>
<name>A0A836IEI8_9TRYP</name>
<dbReference type="KEGG" id="phet:94293555"/>
<dbReference type="RefSeq" id="XP_067758903.1">
    <property type="nucleotide sequence ID" value="XM_067903478.1"/>
</dbReference>
<gene>
    <name evidence="2" type="ORF">JKF63_07541</name>
</gene>
<feature type="region of interest" description="Disordered" evidence="1">
    <location>
        <begin position="1"/>
        <end position="29"/>
    </location>
</feature>
<proteinExistence type="predicted"/>
<keyword evidence="3" id="KW-1185">Reference proteome</keyword>